<dbReference type="GeneID" id="26248191"/>
<evidence type="ECO:0000313" key="1">
    <source>
        <dbReference type="EMBL" id="EUN26305.1"/>
    </source>
</evidence>
<protein>
    <submittedName>
        <fullName evidence="1">Uncharacterized protein</fullName>
    </submittedName>
</protein>
<name>W7EKC2_BIPV3</name>
<proteinExistence type="predicted"/>
<sequence>SFFEKIQDQTTHTRTLYAYTWLTTLTFTLYTSCTFIHHDKVDTHMLNGIAQNGD</sequence>
<keyword evidence="2" id="KW-1185">Reference proteome</keyword>
<feature type="non-terminal residue" evidence="1">
    <location>
        <position position="1"/>
    </location>
</feature>
<evidence type="ECO:0000313" key="2">
    <source>
        <dbReference type="Proteomes" id="UP000054337"/>
    </source>
</evidence>
<dbReference type="Proteomes" id="UP000054337">
    <property type="component" value="Unassembled WGS sequence"/>
</dbReference>
<dbReference type="AlphaFoldDB" id="W7EKC2"/>
<gene>
    <name evidence="1" type="ORF">COCVIDRAFT_101266</name>
</gene>
<accession>W7EKC2</accession>
<organism evidence="1 2">
    <name type="scientific">Bipolaris victoriae (strain FI3)</name>
    <name type="common">Victoria blight of oats agent</name>
    <name type="synonym">Cochliobolus victoriae</name>
    <dbReference type="NCBI Taxonomy" id="930091"/>
    <lineage>
        <taxon>Eukaryota</taxon>
        <taxon>Fungi</taxon>
        <taxon>Dikarya</taxon>
        <taxon>Ascomycota</taxon>
        <taxon>Pezizomycotina</taxon>
        <taxon>Dothideomycetes</taxon>
        <taxon>Pleosporomycetidae</taxon>
        <taxon>Pleosporales</taxon>
        <taxon>Pleosporineae</taxon>
        <taxon>Pleosporaceae</taxon>
        <taxon>Bipolaris</taxon>
    </lineage>
</organism>
<reference evidence="1 2" key="1">
    <citation type="journal article" date="2013" name="PLoS Genet.">
        <title>Comparative genome structure, secondary metabolite, and effector coding capacity across Cochliobolus pathogens.</title>
        <authorList>
            <person name="Condon B.J."/>
            <person name="Leng Y."/>
            <person name="Wu D."/>
            <person name="Bushley K.E."/>
            <person name="Ohm R.A."/>
            <person name="Otillar R."/>
            <person name="Martin J."/>
            <person name="Schackwitz W."/>
            <person name="Grimwood J."/>
            <person name="MohdZainudin N."/>
            <person name="Xue C."/>
            <person name="Wang R."/>
            <person name="Manning V.A."/>
            <person name="Dhillon B."/>
            <person name="Tu Z.J."/>
            <person name="Steffenson B.J."/>
            <person name="Salamov A."/>
            <person name="Sun H."/>
            <person name="Lowry S."/>
            <person name="LaButti K."/>
            <person name="Han J."/>
            <person name="Copeland A."/>
            <person name="Lindquist E."/>
            <person name="Barry K."/>
            <person name="Schmutz J."/>
            <person name="Baker S.E."/>
            <person name="Ciuffetti L.M."/>
            <person name="Grigoriev I.V."/>
            <person name="Zhong S."/>
            <person name="Turgeon B.G."/>
        </authorList>
    </citation>
    <scope>NUCLEOTIDE SEQUENCE [LARGE SCALE GENOMIC DNA]</scope>
    <source>
        <strain evidence="1 2">FI3</strain>
    </source>
</reference>
<dbReference type="EMBL" id="KI968741">
    <property type="protein sequence ID" value="EUN26305.1"/>
    <property type="molecule type" value="Genomic_DNA"/>
</dbReference>
<dbReference type="HOGENOM" id="CLU_3055858_0_0_1"/>
<dbReference type="RefSeq" id="XP_014555884.1">
    <property type="nucleotide sequence ID" value="XM_014700398.1"/>
</dbReference>